<dbReference type="RefSeq" id="WP_330973631.1">
    <property type="nucleotide sequence ID" value="NZ_JAZGLY010000002.1"/>
</dbReference>
<sequence length="931" mass="107699">MRTVFILVLCFFCLSNIKAQQFGGNPPSTRWYQMDSDTARIIFPQKMDSMAAKVANLVTHLARHNPLNLGNQLKKVDIVLQPQTINANGYVSLGPFRSEFYTTPPADNFDLGSLEWLTQLTLHEYRHVHQYNNFNHGLSTAMRYLFGQEGYALAINTAIPNWFFEGDAVYQETSLSPQGRGRMPSFLKGFPALWQSGKEYGWMKLRNGSYKDFTPSHYVLGYLLVNYGIQEYGPQFWKNVTHDASAFKGLFYPMQKAIKKYSGLKYKEFTHKALNYYKHQYQTSAFKNNSFIKDEMELSPLSQTVTHYQYPFQIAKDSLLYLKTGNNIRPAFYIKDKHKEHRLRWRDISIDNQYSYRNGKIVYAALESDPRWRWRDYSVIKILDIHSGKQRTLQHKTRYFSPDISADGTLIAANHVKEDGSSALVILNATDGSILKEISQKDIAYFTNPKIINNRTVIAVLRYTNSRTSIASIDINSGSIELLIPPSFTLIGQIDAKEDKVYFSAAQHLKDEIFYYDISSKQLYKLPTNGVGSYFINADYDKITWSSFTASGHQLKQVDISKAVWEPVSWSTFTNVHNGFSADTSHPSFLHNIPTTIHSVKPYRKLTKPFNFHSWRPDYEQPEFRFTLYGNNILNTTQTQLYYLYNENNRTHTAGGSFIYGGLFPYIRLGTQYTFDRRSIINQKLKEWNEWNSYVGLSLPLTWTSGRTYKTLTLYSDYHYRADFHRGSTQNDFRNLRFNYLRHGISWSQRVPTTVQDIFPRWGYRIASQYTHALNIYKSWQSYTGISLYLPGIAPAQHLVLNGGVQYSGNSTRIFSNNLPFARGYTTVDSAGAYTASANYHLTLLYPDWGFANILYLSRIRANIFFDHTRPFDKYGVNGHSMQSAGTEIYFDTKWWNQHPITLGFRIGRHLTPAPANPRNFFFEFLLPSLL</sequence>
<accession>A0ABU7RDZ6</accession>
<evidence type="ECO:0008006" key="4">
    <source>
        <dbReference type="Google" id="ProtNLM"/>
    </source>
</evidence>
<organism evidence="2 3">
    <name type="scientific">Niabella digestorum</name>
    <dbReference type="NCBI Taxonomy" id="3117701"/>
    <lineage>
        <taxon>Bacteria</taxon>
        <taxon>Pseudomonadati</taxon>
        <taxon>Bacteroidota</taxon>
        <taxon>Chitinophagia</taxon>
        <taxon>Chitinophagales</taxon>
        <taxon>Chitinophagaceae</taxon>
        <taxon>Niabella</taxon>
    </lineage>
</organism>
<dbReference type="Proteomes" id="UP001357452">
    <property type="component" value="Unassembled WGS sequence"/>
</dbReference>
<dbReference type="EMBL" id="JAZGLY010000002">
    <property type="protein sequence ID" value="MEE6186221.1"/>
    <property type="molecule type" value="Genomic_DNA"/>
</dbReference>
<dbReference type="Gene3D" id="2.120.10.30">
    <property type="entry name" value="TolB, C-terminal domain"/>
    <property type="match status" value="1"/>
</dbReference>
<dbReference type="SUPFAM" id="SSF82171">
    <property type="entry name" value="DPP6 N-terminal domain-like"/>
    <property type="match status" value="1"/>
</dbReference>
<feature type="chain" id="PRO_5045452160" description="Bacterial surface antigen (D15) domain-containing protein" evidence="1">
    <location>
        <begin position="20"/>
        <end position="931"/>
    </location>
</feature>
<dbReference type="InterPro" id="IPR011042">
    <property type="entry name" value="6-blade_b-propeller_TolB-like"/>
</dbReference>
<keyword evidence="3" id="KW-1185">Reference proteome</keyword>
<gene>
    <name evidence="2" type="ORF">V2H41_02960</name>
</gene>
<protein>
    <recommendedName>
        <fullName evidence="4">Bacterial surface antigen (D15) domain-containing protein</fullName>
    </recommendedName>
</protein>
<evidence type="ECO:0000313" key="2">
    <source>
        <dbReference type="EMBL" id="MEE6186221.1"/>
    </source>
</evidence>
<evidence type="ECO:0000313" key="3">
    <source>
        <dbReference type="Proteomes" id="UP001357452"/>
    </source>
</evidence>
<name>A0ABU7RDZ6_9BACT</name>
<keyword evidence="1" id="KW-0732">Signal</keyword>
<evidence type="ECO:0000256" key="1">
    <source>
        <dbReference type="SAM" id="SignalP"/>
    </source>
</evidence>
<reference evidence="2 3" key="1">
    <citation type="submission" date="2024-01" db="EMBL/GenBank/DDBJ databases">
        <title>Niabella digestum sp. nov., isolated from waste digestion system.</title>
        <authorList>
            <person name="Zhang L."/>
        </authorList>
    </citation>
    <scope>NUCLEOTIDE SEQUENCE [LARGE SCALE GENOMIC DNA]</scope>
    <source>
        <strain evidence="2 3">A18</strain>
    </source>
</reference>
<feature type="signal peptide" evidence="1">
    <location>
        <begin position="1"/>
        <end position="19"/>
    </location>
</feature>
<comment type="caution">
    <text evidence="2">The sequence shown here is derived from an EMBL/GenBank/DDBJ whole genome shotgun (WGS) entry which is preliminary data.</text>
</comment>
<proteinExistence type="predicted"/>